<dbReference type="EMBL" id="KY774314">
    <property type="protein sequence ID" value="ART31455.1"/>
    <property type="molecule type" value="Genomic_DNA"/>
</dbReference>
<dbReference type="AlphaFoldDB" id="A0A1Y0B1X6"/>
<name>A0A1Y0B1X6_9LAMI</name>
<evidence type="ECO:0000313" key="1">
    <source>
        <dbReference type="EMBL" id="ART31455.1"/>
    </source>
</evidence>
<proteinExistence type="predicted"/>
<sequence length="44" mass="5212">MKEILTQYALLIRKAESLQCFYSIFLCRGCGQWSHLIMISRNVF</sequence>
<gene>
    <name evidence="1" type="ORF">AEK19_MT1245</name>
</gene>
<protein>
    <submittedName>
        <fullName evidence="1">Uncharacterized protein</fullName>
    </submittedName>
</protein>
<keyword evidence="1" id="KW-0496">Mitochondrion</keyword>
<organism evidence="1">
    <name type="scientific">Utricularia reniformis</name>
    <dbReference type="NCBI Taxonomy" id="192314"/>
    <lineage>
        <taxon>Eukaryota</taxon>
        <taxon>Viridiplantae</taxon>
        <taxon>Streptophyta</taxon>
        <taxon>Embryophyta</taxon>
        <taxon>Tracheophyta</taxon>
        <taxon>Spermatophyta</taxon>
        <taxon>Magnoliopsida</taxon>
        <taxon>eudicotyledons</taxon>
        <taxon>Gunneridae</taxon>
        <taxon>Pentapetalae</taxon>
        <taxon>asterids</taxon>
        <taxon>lamiids</taxon>
        <taxon>Lamiales</taxon>
        <taxon>Lentibulariaceae</taxon>
        <taxon>Utricularia</taxon>
    </lineage>
</organism>
<accession>A0A1Y0B1X6</accession>
<geneLocation type="mitochondrion" evidence="1"/>
<reference evidence="1" key="1">
    <citation type="submission" date="2017-03" db="EMBL/GenBank/DDBJ databases">
        <title>The mitochondrial genome of the carnivorous plant Utricularia reniformis (Lentibulariaceae): structure, comparative analysis and evolutionary landmarks.</title>
        <authorList>
            <person name="Silva S.R."/>
            <person name="Alvarenga D.O."/>
            <person name="Michael T.P."/>
            <person name="Miranda V.F.O."/>
            <person name="Varani A.M."/>
        </authorList>
    </citation>
    <scope>NUCLEOTIDE SEQUENCE</scope>
</reference>